<dbReference type="GO" id="GO:0003824">
    <property type="term" value="F:catalytic activity"/>
    <property type="evidence" value="ECO:0007669"/>
    <property type="project" value="InterPro"/>
</dbReference>
<evidence type="ECO:0000313" key="4">
    <source>
        <dbReference type="EMBL" id="EAQ04088.1"/>
    </source>
</evidence>
<dbReference type="CDD" id="cd24098">
    <property type="entry name" value="ASKHA_NBD_TobZ_N"/>
    <property type="match status" value="1"/>
</dbReference>
<dbReference type="SUPFAM" id="SSF53067">
    <property type="entry name" value="Actin-like ATPase domain"/>
    <property type="match status" value="1"/>
</dbReference>
<dbReference type="InterPro" id="IPR031730">
    <property type="entry name" value="Carbam_trans_C"/>
</dbReference>
<dbReference type="Pfam" id="PF02543">
    <property type="entry name" value="Carbam_trans_N"/>
    <property type="match status" value="1"/>
</dbReference>
<dbReference type="InterPro" id="IPR038152">
    <property type="entry name" value="Carbam_trans_C_sf"/>
</dbReference>
<protein>
    <submittedName>
        <fullName evidence="4">Nodulation protein</fullName>
    </submittedName>
</protein>
<dbReference type="InterPro" id="IPR051338">
    <property type="entry name" value="NodU/CmcH_Carbamoyltrnsfr"/>
</dbReference>
<dbReference type="Pfam" id="PF16861">
    <property type="entry name" value="Carbam_trans_C"/>
    <property type="match status" value="1"/>
</dbReference>
<dbReference type="PANTHER" id="PTHR34847:SF1">
    <property type="entry name" value="NODULATION PROTEIN U"/>
    <property type="match status" value="1"/>
</dbReference>
<evidence type="ECO:0000256" key="1">
    <source>
        <dbReference type="ARBA" id="ARBA00006129"/>
    </source>
</evidence>
<evidence type="ECO:0000313" key="5">
    <source>
        <dbReference type="Proteomes" id="UP000004318"/>
    </source>
</evidence>
<feature type="domain" description="Carbamoyltransferase" evidence="2">
    <location>
        <begin position="13"/>
        <end position="357"/>
    </location>
</feature>
<dbReference type="Gene3D" id="3.30.420.40">
    <property type="match status" value="2"/>
</dbReference>
<evidence type="ECO:0000259" key="3">
    <source>
        <dbReference type="Pfam" id="PF16861"/>
    </source>
</evidence>
<dbReference type="PANTHER" id="PTHR34847">
    <property type="entry name" value="NODULATION PROTEIN U"/>
    <property type="match status" value="1"/>
</dbReference>
<dbReference type="eggNOG" id="COG2192">
    <property type="taxonomic scope" value="Bacteria"/>
</dbReference>
<dbReference type="InterPro" id="IPR043129">
    <property type="entry name" value="ATPase_NBD"/>
</dbReference>
<name>A3TU92_PSEBH</name>
<organism evidence="4 5">
    <name type="scientific">Pseudooceanicola batsensis (strain ATCC BAA-863 / DSM 15984 / KCTC 12145 / HTCC2597)</name>
    <name type="common">Oceanicola batsensis</name>
    <dbReference type="NCBI Taxonomy" id="252305"/>
    <lineage>
        <taxon>Bacteria</taxon>
        <taxon>Pseudomonadati</taxon>
        <taxon>Pseudomonadota</taxon>
        <taxon>Alphaproteobacteria</taxon>
        <taxon>Rhodobacterales</taxon>
        <taxon>Paracoccaceae</taxon>
        <taxon>Pseudooceanicola</taxon>
    </lineage>
</organism>
<dbReference type="EMBL" id="AAMO01000002">
    <property type="protein sequence ID" value="EAQ04088.1"/>
    <property type="molecule type" value="Genomic_DNA"/>
</dbReference>
<dbReference type="AlphaFoldDB" id="A3TU92"/>
<dbReference type="HOGENOM" id="CLU_014411_2_1_5"/>
<comment type="similarity">
    <text evidence="1">Belongs to the NodU/CmcH family.</text>
</comment>
<dbReference type="InterPro" id="IPR003696">
    <property type="entry name" value="Carbtransf_dom"/>
</dbReference>
<dbReference type="RefSeq" id="WP_009805844.1">
    <property type="nucleotide sequence ID" value="NZ_CH724131.1"/>
</dbReference>
<proteinExistence type="inferred from homology"/>
<gene>
    <name evidence="4" type="ORF">OB2597_08099</name>
</gene>
<reference evidence="4 5" key="1">
    <citation type="journal article" date="2010" name="J. Bacteriol.">
        <title>Genome sequences of Oceanicola granulosus HTCC2516(T) and Oceanicola batsensis HTCC2597(TDelta).</title>
        <authorList>
            <person name="Thrash J.C."/>
            <person name="Cho J.C."/>
            <person name="Vergin K.L."/>
            <person name="Giovannoni S.J."/>
        </authorList>
    </citation>
    <scope>NUCLEOTIDE SEQUENCE [LARGE SCALE GENOMIC DNA]</scope>
    <source>
        <strain evidence="5">ATCC BAA-863 / DSM 15984 / KCTC 12145 / HTCC2597</strain>
    </source>
</reference>
<feature type="domain" description="Carbamoyltransferase C-terminal" evidence="3">
    <location>
        <begin position="407"/>
        <end position="576"/>
    </location>
</feature>
<comment type="caution">
    <text evidence="4">The sequence shown here is derived from an EMBL/GenBank/DDBJ whole genome shotgun (WGS) entry which is preliminary data.</text>
</comment>
<sequence>MKPKYYVGIFEGHFDPAVAVVRDGEVIAFNEEERLTRNKHAAHAYPVRALEKTLKDVGIGPEDVAAICVNWDAEAYGDGRIGTFFQSLRDRYDVDAATVAWQDRLLGKFNPEALEKLHHKAWRTIWGDIRLPPVRTVPHHWTHAFQAYAQSPYDSAIALTVDGSGDTHCTVVWKCEGQEITPLKEIPMPHSLGWLYAAFTEYLGFEAYDGEYKVMGLAAFGEADPTLRDKLREIVSLGENGEYSVDPSFIHYGPHTYSDRYTDRLADLFGRPPRLREEPIEAWHKNLAFEVQALLEETMIALVRWAQAETGFDRLVVGGGVGLNVKMNTRLFDMPEITNIFPHPLCSDSGAAAGAALAVCWQEDGVWPEPLGSLALGVSESNNEIEAVLEKTKLNYTRSEDVAADVAKALADGKIVGWVQGKMEAGPRALGHRSILADPRSEGARDKVNEVIKYRELWRPFCPSMQAEAAADYFDSYDDAPYMIIAFEANQRLKDEAPAIVHIDGTSRVQMVHSETSARYHDLIGKFAELTGVPVLLNTSFNVKGEPIVCTALDAVRTFCGTGLDVLAVGDFILRKDDLSRT</sequence>
<keyword evidence="5" id="KW-1185">Reference proteome</keyword>
<dbReference type="Gene3D" id="3.90.870.20">
    <property type="entry name" value="Carbamoyltransferase, C-terminal domain"/>
    <property type="match status" value="1"/>
</dbReference>
<dbReference type="Proteomes" id="UP000004318">
    <property type="component" value="Unassembled WGS sequence"/>
</dbReference>
<accession>A3TU92</accession>
<evidence type="ECO:0000259" key="2">
    <source>
        <dbReference type="Pfam" id="PF02543"/>
    </source>
</evidence>